<name>A0A6A5VFZ0_9PLEO</name>
<evidence type="ECO:0000313" key="2">
    <source>
        <dbReference type="Proteomes" id="UP000800036"/>
    </source>
</evidence>
<dbReference type="Proteomes" id="UP000800036">
    <property type="component" value="Unassembled WGS sequence"/>
</dbReference>
<dbReference type="EMBL" id="ML976668">
    <property type="protein sequence ID" value="KAF1976081.1"/>
    <property type="molecule type" value="Genomic_DNA"/>
</dbReference>
<reference evidence="1" key="1">
    <citation type="journal article" date="2020" name="Stud. Mycol.">
        <title>101 Dothideomycetes genomes: a test case for predicting lifestyles and emergence of pathogens.</title>
        <authorList>
            <person name="Haridas S."/>
            <person name="Albert R."/>
            <person name="Binder M."/>
            <person name="Bloem J."/>
            <person name="Labutti K."/>
            <person name="Salamov A."/>
            <person name="Andreopoulos B."/>
            <person name="Baker S."/>
            <person name="Barry K."/>
            <person name="Bills G."/>
            <person name="Bluhm B."/>
            <person name="Cannon C."/>
            <person name="Castanera R."/>
            <person name="Culley D."/>
            <person name="Daum C."/>
            <person name="Ezra D."/>
            <person name="Gonzalez J."/>
            <person name="Henrissat B."/>
            <person name="Kuo A."/>
            <person name="Liang C."/>
            <person name="Lipzen A."/>
            <person name="Lutzoni F."/>
            <person name="Magnuson J."/>
            <person name="Mondo S."/>
            <person name="Nolan M."/>
            <person name="Ohm R."/>
            <person name="Pangilinan J."/>
            <person name="Park H.-J."/>
            <person name="Ramirez L."/>
            <person name="Alfaro M."/>
            <person name="Sun H."/>
            <person name="Tritt A."/>
            <person name="Yoshinaga Y."/>
            <person name="Zwiers L.-H."/>
            <person name="Turgeon B."/>
            <person name="Goodwin S."/>
            <person name="Spatafora J."/>
            <person name="Crous P."/>
            <person name="Grigoriev I."/>
        </authorList>
    </citation>
    <scope>NUCLEOTIDE SEQUENCE</scope>
    <source>
        <strain evidence="1">CBS 107.79</strain>
    </source>
</reference>
<dbReference type="AlphaFoldDB" id="A0A6A5VFZ0"/>
<protein>
    <submittedName>
        <fullName evidence="1">Uncharacterized protein</fullName>
    </submittedName>
</protein>
<gene>
    <name evidence="1" type="ORF">BU23DRAFT_60266</name>
</gene>
<organism evidence="1 2">
    <name type="scientific">Bimuria novae-zelandiae CBS 107.79</name>
    <dbReference type="NCBI Taxonomy" id="1447943"/>
    <lineage>
        <taxon>Eukaryota</taxon>
        <taxon>Fungi</taxon>
        <taxon>Dikarya</taxon>
        <taxon>Ascomycota</taxon>
        <taxon>Pezizomycotina</taxon>
        <taxon>Dothideomycetes</taxon>
        <taxon>Pleosporomycetidae</taxon>
        <taxon>Pleosporales</taxon>
        <taxon>Massarineae</taxon>
        <taxon>Didymosphaeriaceae</taxon>
        <taxon>Bimuria</taxon>
    </lineage>
</organism>
<evidence type="ECO:0000313" key="1">
    <source>
        <dbReference type="EMBL" id="KAF1976081.1"/>
    </source>
</evidence>
<sequence>MLTVVSGESSVGGDEGLCECLIDWLSHSYPAICLCFKTQRHSPTDTTFAGYHSILHRALTHNTQPQSPTTWWRHVSSVARGHSLSDPSTQQRDSMQRVCRVVRYRDNLAAPGLKLMRGTLRGIDCMTFWFSRLFVDCSFGLNLSAILFLDDLRKYRKYTG</sequence>
<keyword evidence="2" id="KW-1185">Reference proteome</keyword>
<accession>A0A6A5VFZ0</accession>
<proteinExistence type="predicted"/>